<accession>A0ACB8EAN6</accession>
<organism evidence="1 2">
    <name type="scientific">Sphaerodactylus townsendi</name>
    <dbReference type="NCBI Taxonomy" id="933632"/>
    <lineage>
        <taxon>Eukaryota</taxon>
        <taxon>Metazoa</taxon>
        <taxon>Chordata</taxon>
        <taxon>Craniata</taxon>
        <taxon>Vertebrata</taxon>
        <taxon>Euteleostomi</taxon>
        <taxon>Lepidosauria</taxon>
        <taxon>Squamata</taxon>
        <taxon>Bifurcata</taxon>
        <taxon>Gekkota</taxon>
        <taxon>Sphaerodactylidae</taxon>
        <taxon>Sphaerodactylus</taxon>
    </lineage>
</organism>
<name>A0ACB8EAN6_9SAUR</name>
<dbReference type="EMBL" id="CM037627">
    <property type="protein sequence ID" value="KAH7989372.1"/>
    <property type="molecule type" value="Genomic_DNA"/>
</dbReference>
<evidence type="ECO:0000313" key="2">
    <source>
        <dbReference type="Proteomes" id="UP000827872"/>
    </source>
</evidence>
<gene>
    <name evidence="1" type="ORF">K3G42_008778</name>
</gene>
<sequence length="776" mass="86595">MAARRKSRGPVEQPKRRSLRLAKGSFRDYQKSSALDMVTPRTLFRKVLQTQPVVSPLVPEKTDSPKPVETVFQFPSVFPSRKANDSDLDISLTVPIPEETFRPNLLKRGNSKKVRLSEFERAVDKHLPSTTATSFLDNTSLTRSLQVTLGTPVTPTPDLKRGLIRRRKSFKGINLTTFEGGMEQNLMQIKDSKNHHVDLQVSVLSDASANTELFVQPQLSGQSRVGVPVLPSQPTSPRKSLSQRTVLSSAKDLKTPQQCAESDIDADMTSQDQEDILMPRTEYIDGTEGMPEGKVGSPREEQQESELADEGGMIGNNLKETLTPGTEQTTEMDIVPQQRTLSLGRKHQEGLHGDYLMELQEGLRGDLLMEPEESLHGHHLMKLQEGLHEDPLMELQEGLHGDLLMEPEESLHGHHLMEFQEGLHEDHLMELQESLPRNRLIELQESLHGHHLMEVHSSPGEHLLSDISTPVDTELPASPAGGLHAFLQYKPAKHSVKEMVEHIIEELDRTITPHVVDQGASEADLEEEPSSSKGATRLSQRTEARTPKRSVSRPEAEQLESETVGEGIQQSAGGSKPREASDLESEADLLSDIESEVEDVSEAGTDSENNEPPVKTPAFVRAKAFQCSPLLSSPRTLNAAASKPASEELPKDQVPRESKKARREKKCQLGLSSSWVKKMFSHYARMPVAKDAFQAVERCVSMYFKRLCDDLEAYTDHARRKTVLLADMELLMRRQGLVTDKIPLNVLIEHHLPLEYRKLLIPVATSGNKVVPHNIR</sequence>
<keyword evidence="2" id="KW-1185">Reference proteome</keyword>
<comment type="caution">
    <text evidence="1">The sequence shown here is derived from an EMBL/GenBank/DDBJ whole genome shotgun (WGS) entry which is preliminary data.</text>
</comment>
<reference evidence="1" key="1">
    <citation type="submission" date="2021-08" db="EMBL/GenBank/DDBJ databases">
        <title>The first chromosome-level gecko genome reveals the dynamic sex chromosomes of Neotropical dwarf geckos (Sphaerodactylidae: Sphaerodactylus).</title>
        <authorList>
            <person name="Pinto B.J."/>
            <person name="Keating S.E."/>
            <person name="Gamble T."/>
        </authorList>
    </citation>
    <scope>NUCLEOTIDE SEQUENCE</scope>
    <source>
        <strain evidence="1">TG3544</strain>
    </source>
</reference>
<evidence type="ECO:0000313" key="1">
    <source>
        <dbReference type="EMBL" id="KAH7989372.1"/>
    </source>
</evidence>
<protein>
    <submittedName>
        <fullName evidence="1">Uncharacterized protein</fullName>
    </submittedName>
</protein>
<dbReference type="Proteomes" id="UP000827872">
    <property type="component" value="Linkage Group LG14"/>
</dbReference>
<proteinExistence type="predicted"/>